<gene>
    <name evidence="3" type="ORF">F0562_013981</name>
</gene>
<accession>A0A5J4ZM67</accession>
<dbReference type="Gene3D" id="3.40.50.2000">
    <property type="entry name" value="Glycogen Phosphorylase B"/>
    <property type="match status" value="2"/>
</dbReference>
<dbReference type="PANTHER" id="PTHR48049:SF167">
    <property type="entry name" value="GLYCOSYLTRANSFERASE"/>
    <property type="match status" value="1"/>
</dbReference>
<dbReference type="FunFam" id="3.40.50.2000:FF:000087">
    <property type="entry name" value="Glycosyltransferase"/>
    <property type="match status" value="1"/>
</dbReference>
<dbReference type="InterPro" id="IPR002213">
    <property type="entry name" value="UDP_glucos_trans"/>
</dbReference>
<evidence type="ECO:0000256" key="2">
    <source>
        <dbReference type="ARBA" id="ARBA00022679"/>
    </source>
</evidence>
<keyword evidence="2" id="KW-0808">Transferase</keyword>
<dbReference type="CDD" id="cd03784">
    <property type="entry name" value="GT1_Gtf-like"/>
    <property type="match status" value="1"/>
</dbReference>
<name>A0A5J4ZM67_9ASTE</name>
<dbReference type="Pfam" id="PF00201">
    <property type="entry name" value="UDPGT"/>
    <property type="match status" value="1"/>
</dbReference>
<dbReference type="SUPFAM" id="SSF53756">
    <property type="entry name" value="UDP-Glycosyltransferase/glycogen phosphorylase"/>
    <property type="match status" value="1"/>
</dbReference>
<dbReference type="EMBL" id="CM018049">
    <property type="protein sequence ID" value="KAA8519725.1"/>
    <property type="molecule type" value="Genomic_DNA"/>
</dbReference>
<evidence type="ECO:0000256" key="1">
    <source>
        <dbReference type="ARBA" id="ARBA00009995"/>
    </source>
</evidence>
<proteinExistence type="inferred from homology"/>
<evidence type="ECO:0008006" key="5">
    <source>
        <dbReference type="Google" id="ProtNLM"/>
    </source>
</evidence>
<evidence type="ECO:0000313" key="4">
    <source>
        <dbReference type="Proteomes" id="UP000325577"/>
    </source>
</evidence>
<keyword evidence="4" id="KW-1185">Reference proteome</keyword>
<dbReference type="GO" id="GO:0035251">
    <property type="term" value="F:UDP-glucosyltransferase activity"/>
    <property type="evidence" value="ECO:0007669"/>
    <property type="project" value="InterPro"/>
</dbReference>
<evidence type="ECO:0000313" key="3">
    <source>
        <dbReference type="EMBL" id="KAA8519725.1"/>
    </source>
</evidence>
<dbReference type="InterPro" id="IPR050481">
    <property type="entry name" value="UDP-glycosyltransf_plant"/>
</dbReference>
<protein>
    <recommendedName>
        <fullName evidence="5">Glycosyltransferase</fullName>
    </recommendedName>
</protein>
<dbReference type="OrthoDB" id="5835829at2759"/>
<dbReference type="Proteomes" id="UP000325577">
    <property type="component" value="Linkage Group LG6"/>
</dbReference>
<dbReference type="GO" id="GO:0009718">
    <property type="term" value="P:anthocyanin-containing compound biosynthetic process"/>
    <property type="evidence" value="ECO:0007669"/>
    <property type="project" value="UniProtKB-ARBA"/>
</dbReference>
<sequence length="496" mass="55466">MYVLSSLWTKLSELCSVNPNLEASLKCVRGRISLDKIERRSRRHGPLIMYPWFAMGHLIPYLHISNKLAERGHKISFFVPTKTQSKLESLNLHPDLINFIPITVPHVDGLPPGTETTADVPYPLHSLIMAAMDLTQPTIEALLQNLKPHFVFFDFTHWLPALACRLGIKCIHYCLVSPATKGYLFSPARRLREKQLTQADLMQPPLGFPSSFIKLHAHEARELAGTILKEYGNGVSFMERILISTSECDAISFKTCKEIEGPYCDYIENQFKRPVILAGPVLPEPPTSTLEEKWAKWLDSFQAKTVIFCAFGSEDVLKKELFQELVLGLELTGMPFLAALKPPVGAETIESGLPEGFQKRTQERGVVYGGWLQQQLILGHPSVGCFVTHCGSGSLSEGMMNECQLVLMPHVGEKIISARLMSRDLKVGVEVEKGKEDGLFTRDGVCKAIRLVMEAESGVGKEVMANHAKWREFLLSKGLESSYIDSYVQQLQGLLE</sequence>
<organism evidence="3 4">
    <name type="scientific">Nyssa sinensis</name>
    <dbReference type="NCBI Taxonomy" id="561372"/>
    <lineage>
        <taxon>Eukaryota</taxon>
        <taxon>Viridiplantae</taxon>
        <taxon>Streptophyta</taxon>
        <taxon>Embryophyta</taxon>
        <taxon>Tracheophyta</taxon>
        <taxon>Spermatophyta</taxon>
        <taxon>Magnoliopsida</taxon>
        <taxon>eudicotyledons</taxon>
        <taxon>Gunneridae</taxon>
        <taxon>Pentapetalae</taxon>
        <taxon>asterids</taxon>
        <taxon>Cornales</taxon>
        <taxon>Nyssaceae</taxon>
        <taxon>Nyssa</taxon>
    </lineage>
</organism>
<reference evidence="3 4" key="1">
    <citation type="submission" date="2019-09" db="EMBL/GenBank/DDBJ databases">
        <title>A chromosome-level genome assembly of the Chinese tupelo Nyssa sinensis.</title>
        <authorList>
            <person name="Yang X."/>
            <person name="Kang M."/>
            <person name="Yang Y."/>
            <person name="Xiong H."/>
            <person name="Wang M."/>
            <person name="Zhang Z."/>
            <person name="Wang Z."/>
            <person name="Wu H."/>
            <person name="Ma T."/>
            <person name="Liu J."/>
            <person name="Xi Z."/>
        </authorList>
    </citation>
    <scope>NUCLEOTIDE SEQUENCE [LARGE SCALE GENOMIC DNA]</scope>
    <source>
        <strain evidence="3">J267</strain>
        <tissue evidence="3">Leaf</tissue>
    </source>
</reference>
<dbReference type="AlphaFoldDB" id="A0A5J4ZM67"/>
<dbReference type="PANTHER" id="PTHR48049">
    <property type="entry name" value="GLYCOSYLTRANSFERASE"/>
    <property type="match status" value="1"/>
</dbReference>
<comment type="similarity">
    <text evidence="1">Belongs to the UDP-glycosyltransferase family.</text>
</comment>
<dbReference type="FunFam" id="3.40.50.2000:FF:000037">
    <property type="entry name" value="Glycosyltransferase"/>
    <property type="match status" value="1"/>
</dbReference>